<feature type="region of interest" description="Disordered" evidence="1">
    <location>
        <begin position="1"/>
        <end position="35"/>
    </location>
</feature>
<accession>A0A225AVG9</accession>
<dbReference type="PANTHER" id="PTHR21310">
    <property type="entry name" value="AMINOGLYCOSIDE PHOSPHOTRANSFERASE-RELATED-RELATED"/>
    <property type="match status" value="1"/>
</dbReference>
<organism evidence="2 3">
    <name type="scientific">Talaromyces atroroseus</name>
    <dbReference type="NCBI Taxonomy" id="1441469"/>
    <lineage>
        <taxon>Eukaryota</taxon>
        <taxon>Fungi</taxon>
        <taxon>Dikarya</taxon>
        <taxon>Ascomycota</taxon>
        <taxon>Pezizomycotina</taxon>
        <taxon>Eurotiomycetes</taxon>
        <taxon>Eurotiomycetidae</taxon>
        <taxon>Eurotiales</taxon>
        <taxon>Trichocomaceae</taxon>
        <taxon>Talaromyces</taxon>
        <taxon>Talaromyces sect. Trachyspermi</taxon>
    </lineage>
</organism>
<dbReference type="STRING" id="1441469.A0A225AVG9"/>
<keyword evidence="3" id="KW-1185">Reference proteome</keyword>
<dbReference type="AlphaFoldDB" id="A0A225AVG9"/>
<gene>
    <name evidence="2" type="ORF">UA08_01015</name>
</gene>
<dbReference type="PANTHER" id="PTHR21310:SF37">
    <property type="entry name" value="AMINOGLYCOSIDE PHOSPHOTRANSFERASE DOMAIN-CONTAINING PROTEIN"/>
    <property type="match status" value="1"/>
</dbReference>
<evidence type="ECO:0000313" key="2">
    <source>
        <dbReference type="EMBL" id="OKL63613.1"/>
    </source>
</evidence>
<name>A0A225AVG9_TALAT</name>
<protein>
    <recommendedName>
        <fullName evidence="4">Aminoglycoside phosphotransferase domain-containing protein</fullName>
    </recommendedName>
</protein>
<dbReference type="InterPro" id="IPR011009">
    <property type="entry name" value="Kinase-like_dom_sf"/>
</dbReference>
<dbReference type="OrthoDB" id="3645574at2759"/>
<comment type="caution">
    <text evidence="2">The sequence shown here is derived from an EMBL/GenBank/DDBJ whole genome shotgun (WGS) entry which is preliminary data.</text>
</comment>
<reference evidence="2 3" key="1">
    <citation type="submission" date="2015-06" db="EMBL/GenBank/DDBJ databases">
        <title>Talaromyces atroroseus IBT 11181 draft genome.</title>
        <authorList>
            <person name="Rasmussen K.B."/>
            <person name="Rasmussen S."/>
            <person name="Petersen B."/>
            <person name="Sicheritz-Ponten T."/>
            <person name="Mortensen U.H."/>
            <person name="Thrane U."/>
        </authorList>
    </citation>
    <scope>NUCLEOTIDE SEQUENCE [LARGE SCALE GENOMIC DNA]</scope>
    <source>
        <strain evidence="2 3">IBT 11181</strain>
    </source>
</reference>
<dbReference type="InterPro" id="IPR051678">
    <property type="entry name" value="AGP_Transferase"/>
</dbReference>
<proteinExistence type="predicted"/>
<dbReference type="EMBL" id="LFMY01000001">
    <property type="protein sequence ID" value="OKL63613.1"/>
    <property type="molecule type" value="Genomic_DNA"/>
</dbReference>
<sequence length="415" mass="47812">MSQTNQENSLADNSPPEGSHDAPSSNSDAPSKPRKALLRGFITLSEAEDEEDDMRIRLQYAEKRGEFYNEMKKKEEEIQSVVASHCGLTSPDLVHIPDMFDEKRISWIHGSFNICIPVSITQSGICPPTRMAFRVPLPYKAKTVQMFQFLRCADSGFLVDLVELEHSKRDTTYTSADTFYLDLLYLDLLASHDNRLRYQGNAVFGEDDPRRQAVDLVLTRASLAHFTDRSLRDGPFVMYLTDMHPSNIFVDKDWNIKHIIDLECACSLPLEHLLAPFWLTGKGVDQLTGPEYKRFEKRYRKLTNAIRHEETNVPLCYKNRMYSLAATMDRAWEQRHYWYLLVLRPPTGLFNIFREQLQPLYEEAPDGPSLSAAVSPFWTPGMGSFVRSKLEDLAQYLKEVREIFNSDKSGKVYMR</sequence>
<feature type="compositionally biased region" description="Polar residues" evidence="1">
    <location>
        <begin position="1"/>
        <end position="12"/>
    </location>
</feature>
<dbReference type="GeneID" id="31000770"/>
<dbReference type="Proteomes" id="UP000214365">
    <property type="component" value="Unassembled WGS sequence"/>
</dbReference>
<evidence type="ECO:0000256" key="1">
    <source>
        <dbReference type="SAM" id="MobiDB-lite"/>
    </source>
</evidence>
<evidence type="ECO:0000313" key="3">
    <source>
        <dbReference type="Proteomes" id="UP000214365"/>
    </source>
</evidence>
<evidence type="ECO:0008006" key="4">
    <source>
        <dbReference type="Google" id="ProtNLM"/>
    </source>
</evidence>
<dbReference type="SUPFAM" id="SSF56112">
    <property type="entry name" value="Protein kinase-like (PK-like)"/>
    <property type="match status" value="1"/>
</dbReference>
<dbReference type="RefSeq" id="XP_020123734.1">
    <property type="nucleotide sequence ID" value="XM_020259756.1"/>
</dbReference>